<dbReference type="OrthoDB" id="2060945at2"/>
<dbReference type="Pfam" id="PF13472">
    <property type="entry name" value="Lipase_GDSL_2"/>
    <property type="match status" value="1"/>
</dbReference>
<name>A0A4P6ENE0_9MICO</name>
<dbReference type="Pfam" id="PF21181">
    <property type="entry name" value="SsfX3_N"/>
    <property type="match status" value="1"/>
</dbReference>
<organism evidence="3 4">
    <name type="scientific">Xylanimonas allomyrinae</name>
    <dbReference type="NCBI Taxonomy" id="2509459"/>
    <lineage>
        <taxon>Bacteria</taxon>
        <taxon>Bacillati</taxon>
        <taxon>Actinomycetota</taxon>
        <taxon>Actinomycetes</taxon>
        <taxon>Micrococcales</taxon>
        <taxon>Promicromonosporaceae</taxon>
        <taxon>Xylanimonas</taxon>
    </lineage>
</organism>
<gene>
    <name evidence="3" type="ORF">ET495_14500</name>
</gene>
<dbReference type="InterPro" id="IPR036514">
    <property type="entry name" value="SGNH_hydro_sf"/>
</dbReference>
<dbReference type="AlphaFoldDB" id="A0A4P6ENE0"/>
<evidence type="ECO:0000313" key="4">
    <source>
        <dbReference type="Proteomes" id="UP000291758"/>
    </source>
</evidence>
<feature type="domain" description="SsfX3-like N-terminal" evidence="2">
    <location>
        <begin position="12"/>
        <end position="144"/>
    </location>
</feature>
<accession>A0A4P6ENE0</accession>
<dbReference type="Gene3D" id="3.40.50.1110">
    <property type="entry name" value="SGNH hydrolase"/>
    <property type="match status" value="1"/>
</dbReference>
<dbReference type="InterPro" id="IPR013830">
    <property type="entry name" value="SGNH_hydro"/>
</dbReference>
<feature type="domain" description="SGNH hydrolase-type esterase" evidence="1">
    <location>
        <begin position="171"/>
        <end position="366"/>
    </location>
</feature>
<dbReference type="SUPFAM" id="SSF52266">
    <property type="entry name" value="SGNH hydrolase"/>
    <property type="match status" value="1"/>
</dbReference>
<protein>
    <submittedName>
        <fullName evidence="3">Lipase</fullName>
    </submittedName>
</protein>
<dbReference type="EMBL" id="CP035495">
    <property type="protein sequence ID" value="QAY64224.1"/>
    <property type="molecule type" value="Genomic_DNA"/>
</dbReference>
<dbReference type="RefSeq" id="WP_129205377.1">
    <property type="nucleotide sequence ID" value="NZ_CP035495.1"/>
</dbReference>
<evidence type="ECO:0000259" key="2">
    <source>
        <dbReference type="Pfam" id="PF21181"/>
    </source>
</evidence>
<dbReference type="KEGG" id="xyl:ET495_14500"/>
<dbReference type="InterPro" id="IPR048977">
    <property type="entry name" value="SsfX3-like_N"/>
</dbReference>
<keyword evidence="4" id="KW-1185">Reference proteome</keyword>
<dbReference type="Gene3D" id="2.60.120.260">
    <property type="entry name" value="Galactose-binding domain-like"/>
    <property type="match status" value="1"/>
</dbReference>
<sequence>MYTTPITPDLVRGAVELEPTDSGLRVHRLPAWARAQAADAQLTMVESQPAGVRVAVTTAARRVELRAIATRYAYRGAPARPAGVFDVVVDGALTAQGSLDDATLVTMDPRTGGVETTPGQVRGVVAEGLPEGEKRVEIWLPHQETLDLVELRSDAPVRPAPVAGRRWVHHGSSISQGSNATHPTGTWAAVAALAGGVDLLNLGFGGSAMADPFLARTMRDLPADLISLSLGINLVNADVMRRRAFRPAVHGFLDTIRDGHPGTPLLVVSPILCPIHEATPGPGAFDVEALARGELRFVATGDPAEANAGKLTLRVIRKELASIVAERAVDDPNLYYLDGRDLFGKADEAELPLPDNLHPTTPAHRRIGERFAKRVFGPGGAFAA</sequence>
<proteinExistence type="predicted"/>
<evidence type="ECO:0000313" key="3">
    <source>
        <dbReference type="EMBL" id="QAY64224.1"/>
    </source>
</evidence>
<evidence type="ECO:0000259" key="1">
    <source>
        <dbReference type="Pfam" id="PF13472"/>
    </source>
</evidence>
<reference evidence="3 4" key="1">
    <citation type="submission" date="2019-01" db="EMBL/GenBank/DDBJ databases">
        <title>Genome sequencing of strain 2JSPR-7.</title>
        <authorList>
            <person name="Heo J."/>
            <person name="Kim S.-J."/>
            <person name="Kim J.-S."/>
            <person name="Hong S.-B."/>
            <person name="Kwon S.-W."/>
        </authorList>
    </citation>
    <scope>NUCLEOTIDE SEQUENCE [LARGE SCALE GENOMIC DNA]</scope>
    <source>
        <strain evidence="3 4">2JSPR-7</strain>
    </source>
</reference>
<dbReference type="Proteomes" id="UP000291758">
    <property type="component" value="Chromosome"/>
</dbReference>